<gene>
    <name evidence="2" type="primary">plekhs1</name>
</gene>
<feature type="compositionally biased region" description="Basic and acidic residues" evidence="1">
    <location>
        <begin position="174"/>
        <end position="186"/>
    </location>
</feature>
<feature type="compositionally biased region" description="Polar residues" evidence="1">
    <location>
        <begin position="187"/>
        <end position="197"/>
    </location>
</feature>
<dbReference type="AlphaFoldDB" id="A0A671WW33"/>
<feature type="compositionally biased region" description="Basic and acidic residues" evidence="1">
    <location>
        <begin position="80"/>
        <end position="91"/>
    </location>
</feature>
<dbReference type="InterPro" id="IPR042986">
    <property type="entry name" value="PLEKHS1"/>
</dbReference>
<reference evidence="2" key="1">
    <citation type="submission" date="2021-04" db="EMBL/GenBank/DDBJ databases">
        <authorList>
            <consortium name="Wellcome Sanger Institute Data Sharing"/>
        </authorList>
    </citation>
    <scope>NUCLEOTIDE SEQUENCE [LARGE SCALE GENOMIC DNA]</scope>
</reference>
<name>A0A671WW33_SPAAU</name>
<evidence type="ECO:0000313" key="3">
    <source>
        <dbReference type="Proteomes" id="UP000472265"/>
    </source>
</evidence>
<organism evidence="2 3">
    <name type="scientific">Sparus aurata</name>
    <name type="common">Gilthead sea bream</name>
    <dbReference type="NCBI Taxonomy" id="8175"/>
    <lineage>
        <taxon>Eukaryota</taxon>
        <taxon>Metazoa</taxon>
        <taxon>Chordata</taxon>
        <taxon>Craniata</taxon>
        <taxon>Vertebrata</taxon>
        <taxon>Euteleostomi</taxon>
        <taxon>Actinopterygii</taxon>
        <taxon>Neopterygii</taxon>
        <taxon>Teleostei</taxon>
        <taxon>Neoteleostei</taxon>
        <taxon>Acanthomorphata</taxon>
        <taxon>Eupercaria</taxon>
        <taxon>Spariformes</taxon>
        <taxon>Sparidae</taxon>
        <taxon>Sparus</taxon>
    </lineage>
</organism>
<reference evidence="2" key="2">
    <citation type="submission" date="2025-08" db="UniProtKB">
        <authorList>
            <consortium name="Ensembl"/>
        </authorList>
    </citation>
    <scope>IDENTIFICATION</scope>
</reference>
<evidence type="ECO:0008006" key="4">
    <source>
        <dbReference type="Google" id="ProtNLM"/>
    </source>
</evidence>
<keyword evidence="3" id="KW-1185">Reference proteome</keyword>
<dbReference type="Ensembl" id="ENSSAUT00010045184.1">
    <property type="protein sequence ID" value="ENSSAUP00010042928.1"/>
    <property type="gene ID" value="ENSSAUG00010018030.1"/>
</dbReference>
<feature type="region of interest" description="Disordered" evidence="1">
    <location>
        <begin position="62"/>
        <end position="91"/>
    </location>
</feature>
<dbReference type="PANTHER" id="PTHR47014">
    <property type="entry name" value="PLECKSTRIN HOMOLOGY DOMAIN-CONTAINING FAMILY S MEMBER 1"/>
    <property type="match status" value="1"/>
</dbReference>
<dbReference type="Proteomes" id="UP000472265">
    <property type="component" value="Chromosome 20"/>
</dbReference>
<evidence type="ECO:0000313" key="2">
    <source>
        <dbReference type="Ensembl" id="ENSSAUP00010042928.1"/>
    </source>
</evidence>
<reference evidence="2" key="3">
    <citation type="submission" date="2025-09" db="UniProtKB">
        <authorList>
            <consortium name="Ensembl"/>
        </authorList>
    </citation>
    <scope>IDENTIFICATION</scope>
</reference>
<evidence type="ECO:0000256" key="1">
    <source>
        <dbReference type="SAM" id="MobiDB-lite"/>
    </source>
</evidence>
<dbReference type="PANTHER" id="PTHR47014:SF1">
    <property type="entry name" value="PLECKSTRIN HOMOLOGY DOMAIN-CONTAINING FAMILY S MEMBER 1"/>
    <property type="match status" value="1"/>
</dbReference>
<dbReference type="GeneTree" id="ENSGT01030000235742"/>
<proteinExistence type="predicted"/>
<dbReference type="FunCoup" id="A0A671WW33">
    <property type="interactions" value="774"/>
</dbReference>
<dbReference type="InterPro" id="IPR036034">
    <property type="entry name" value="PDZ_sf"/>
</dbReference>
<dbReference type="InParanoid" id="A0A671WW33"/>
<sequence length="321" mass="35914">MTAEVHVNLSSSINHLYLLNCFVAVTDNVFFLPKEICRGPSAPEVSKPVLWRRTFSIRAEKGELKGRSMSDPSSNALDNVTKKSKDEDYAKRRASEPIYDYPRSYTRKIQAEENGDTRRKSLDSVYESMMEVQLTQQQPSQAADCEVEKATLMRSVNQVYERLKTQMSPLPAFSEEKGEDREEARTSDFSSGSSDNGAGSPVEMAATVNGQRPDKQSSTESLDTITPEERDIEVKHADLKKHLTLTEVEGKPCVSGWTGQPQSVCLFHKGDQILAINDLHTSSVDEFNMYLSKSLKNEVKVTILRQRGCRPLHSPTGLCSD</sequence>
<feature type="region of interest" description="Disordered" evidence="1">
    <location>
        <begin position="167"/>
        <end position="224"/>
    </location>
</feature>
<accession>A0A671WW33</accession>
<dbReference type="SUPFAM" id="SSF50156">
    <property type="entry name" value="PDZ domain-like"/>
    <property type="match status" value="1"/>
</dbReference>
<protein>
    <recommendedName>
        <fullName evidence="4">PDZ domain-containing protein</fullName>
    </recommendedName>
</protein>